<keyword evidence="6" id="KW-0793">Thylakoid</keyword>
<reference evidence="8" key="1">
    <citation type="submission" date="2021-02" db="EMBL/GenBank/DDBJ databases">
        <title>The CRISPR/cas machinery reduction and long-range gene transfer in the hot spring cyanobacterium Synechococcus.</title>
        <authorList>
            <person name="Dvorak P."/>
            <person name="Jahodarova E."/>
            <person name="Hasler P."/>
            <person name="Poulickova A."/>
        </authorList>
    </citation>
    <scope>NUCLEOTIDE SEQUENCE</scope>
    <source>
        <strain evidence="8">Rupite</strain>
    </source>
</reference>
<dbReference type="PANTHER" id="PTHR34939">
    <property type="entry name" value="PHOTOSYSTEM I REACTION CENTER SUBUNIT III, CHLOROPLASTIC"/>
    <property type="match status" value="1"/>
</dbReference>
<comment type="similarity">
    <text evidence="1 6">Belongs to the PsaF family.</text>
</comment>
<comment type="caution">
    <text evidence="8">The sequence shown here is derived from an EMBL/GenBank/DDBJ whole genome shotgun (WGS) entry which is preliminary data.</text>
</comment>
<evidence type="ECO:0000256" key="1">
    <source>
        <dbReference type="ARBA" id="ARBA00008386"/>
    </source>
</evidence>
<keyword evidence="9" id="KW-1185">Reference proteome</keyword>
<dbReference type="EMBL" id="JAFIRA010000019">
    <property type="protein sequence ID" value="MCJ2543001.1"/>
    <property type="molecule type" value="Genomic_DNA"/>
</dbReference>
<dbReference type="Proteomes" id="UP000830835">
    <property type="component" value="Unassembled WGS sequence"/>
</dbReference>
<dbReference type="PANTHER" id="PTHR34939:SF1">
    <property type="entry name" value="PHOTOSYSTEM I REACTION CENTER SUBUNIT III, CHLOROPLASTIC"/>
    <property type="match status" value="1"/>
</dbReference>
<evidence type="ECO:0000256" key="2">
    <source>
        <dbReference type="ARBA" id="ARBA00016492"/>
    </source>
</evidence>
<dbReference type="Gene3D" id="1.10.8.110">
    <property type="entry name" value="Photosystem I PsaF, reaction centre subunit III"/>
    <property type="match status" value="1"/>
</dbReference>
<name>A0ABT0CB34_THEVL</name>
<evidence type="ECO:0000256" key="4">
    <source>
        <dbReference type="ARBA" id="ARBA00022836"/>
    </source>
</evidence>
<evidence type="ECO:0000256" key="6">
    <source>
        <dbReference type="RuleBase" id="RU368107"/>
    </source>
</evidence>
<keyword evidence="3 6" id="KW-0602">Photosynthesis</keyword>
<evidence type="ECO:0000313" key="9">
    <source>
        <dbReference type="Proteomes" id="UP000830835"/>
    </source>
</evidence>
<evidence type="ECO:0000256" key="3">
    <source>
        <dbReference type="ARBA" id="ARBA00022531"/>
    </source>
</evidence>
<feature type="chain" id="PRO_5046820147" description="Photosystem I reaction center subunit III" evidence="7">
    <location>
        <begin position="24"/>
        <end position="181"/>
    </location>
</feature>
<comment type="function">
    <text evidence="6">Participates in efficiency of electron transfer from plastocyanin to P700 (or cytochrome c553 in algae and cyanobacteria). This plastocyanin-docking protein contributes to the specific association of plastocyanin to PSI.</text>
</comment>
<dbReference type="InterPro" id="IPR003666">
    <property type="entry name" value="PSI_PsaF"/>
</dbReference>
<evidence type="ECO:0000313" key="8">
    <source>
        <dbReference type="EMBL" id="MCJ2543001.1"/>
    </source>
</evidence>
<dbReference type="RefSeq" id="WP_244350279.1">
    <property type="nucleotide sequence ID" value="NZ_JAFIRA010000019.1"/>
</dbReference>
<keyword evidence="4 6" id="KW-0603">Photosystem I</keyword>
<organism evidence="8 9">
    <name type="scientific">Thermostichus vulcanus str. 'Rupite'</name>
    <dbReference type="NCBI Taxonomy" id="2813851"/>
    <lineage>
        <taxon>Bacteria</taxon>
        <taxon>Bacillati</taxon>
        <taxon>Cyanobacteriota</taxon>
        <taxon>Cyanophyceae</taxon>
        <taxon>Thermostichales</taxon>
        <taxon>Thermostichaceae</taxon>
        <taxon>Thermostichus</taxon>
    </lineage>
</organism>
<keyword evidence="6 7" id="KW-0732">Signal</keyword>
<sequence length="181" mass="19783">MRTFLSLLLALCIALGLTQSVQAEPLIGLKPCSEVPAFQARMDERLSSLEDKIVSASPEMAAFYEQKLAQTSKRFERYSTLLCGEEGLPHLVTDGRLNHAGEFLIPGLLFLYIAGWLGWAGRSYLIAVRDGDNPEMKESSIDVALALQCFLTALAWPVVAFKEIASGEIQAPEASVPISPR</sequence>
<dbReference type="SUPFAM" id="SSF81536">
    <property type="entry name" value="Subunit III of photosystem I reaction centre, PsaF"/>
    <property type="match status" value="1"/>
</dbReference>
<accession>A0ABT0CB34</accession>
<proteinExistence type="inferred from homology"/>
<comment type="subcellular location">
    <subcellularLocation>
        <location evidence="6">Cellular thylakoid membrane</location>
    </subcellularLocation>
</comment>
<dbReference type="Pfam" id="PF02507">
    <property type="entry name" value="PSI_PsaF"/>
    <property type="match status" value="1"/>
</dbReference>
<feature type="signal peptide" evidence="7">
    <location>
        <begin position="1"/>
        <end position="23"/>
    </location>
</feature>
<dbReference type="InterPro" id="IPR036577">
    <property type="entry name" value="PSI_PsaF_sf"/>
</dbReference>
<evidence type="ECO:0000256" key="5">
    <source>
        <dbReference type="ARBA" id="ARBA00033433"/>
    </source>
</evidence>
<protein>
    <recommendedName>
        <fullName evidence="2 6">Photosystem I reaction center subunit III</fullName>
    </recommendedName>
    <alternativeName>
        <fullName evidence="5 6">PSI-F</fullName>
    </alternativeName>
</protein>
<gene>
    <name evidence="8" type="ORF">JX360_08795</name>
</gene>
<evidence type="ECO:0000256" key="7">
    <source>
        <dbReference type="SAM" id="SignalP"/>
    </source>
</evidence>